<evidence type="ECO:0000313" key="6">
    <source>
        <dbReference type="Proteomes" id="UP000501600"/>
    </source>
</evidence>
<dbReference type="InterPro" id="IPR003833">
    <property type="entry name" value="CT_C_D"/>
</dbReference>
<dbReference type="GO" id="GO:0005524">
    <property type="term" value="F:ATP binding"/>
    <property type="evidence" value="ECO:0007669"/>
    <property type="project" value="UniProtKB-KW"/>
</dbReference>
<dbReference type="Pfam" id="PF02682">
    <property type="entry name" value="CT_C_D"/>
    <property type="match status" value="1"/>
</dbReference>
<dbReference type="PANTHER" id="PTHR34698:SF2">
    <property type="entry name" value="5-OXOPROLINASE SUBUNIT B"/>
    <property type="match status" value="1"/>
</dbReference>
<keyword evidence="6" id="KW-1185">Reference proteome</keyword>
<organism evidence="5 6">
    <name type="scientific">Parasphingorhabdus halotolerans</name>
    <dbReference type="NCBI Taxonomy" id="2725558"/>
    <lineage>
        <taxon>Bacteria</taxon>
        <taxon>Pseudomonadati</taxon>
        <taxon>Pseudomonadota</taxon>
        <taxon>Alphaproteobacteria</taxon>
        <taxon>Sphingomonadales</taxon>
        <taxon>Sphingomonadaceae</taxon>
        <taxon>Parasphingorhabdus</taxon>
    </lineage>
</organism>
<evidence type="ECO:0000313" key="5">
    <source>
        <dbReference type="EMBL" id="QJB67899.1"/>
    </source>
</evidence>
<protein>
    <submittedName>
        <fullName evidence="5">Allophanate hydrolase subunit 1</fullName>
    </submittedName>
</protein>
<accession>A0A6H2DGV1</accession>
<evidence type="ECO:0000259" key="4">
    <source>
        <dbReference type="SMART" id="SM00796"/>
    </source>
</evidence>
<reference evidence="5 6" key="1">
    <citation type="submission" date="2020-04" db="EMBL/GenBank/DDBJ databases">
        <title>Genome sequence for Sphingorhabdus sp. strain M1.</title>
        <authorList>
            <person name="Park S.-J."/>
        </authorList>
    </citation>
    <scope>NUCLEOTIDE SEQUENCE [LARGE SCALE GENOMIC DNA]</scope>
    <source>
        <strain evidence="5 6">JK6</strain>
    </source>
</reference>
<evidence type="ECO:0000256" key="3">
    <source>
        <dbReference type="ARBA" id="ARBA00022840"/>
    </source>
</evidence>
<proteinExistence type="predicted"/>
<dbReference type="SMART" id="SM00796">
    <property type="entry name" value="AHS1"/>
    <property type="match status" value="1"/>
</dbReference>
<evidence type="ECO:0000256" key="2">
    <source>
        <dbReference type="ARBA" id="ARBA00022801"/>
    </source>
</evidence>
<dbReference type="SUPFAM" id="SSF160467">
    <property type="entry name" value="PH0987 N-terminal domain-like"/>
    <property type="match status" value="1"/>
</dbReference>
<dbReference type="AlphaFoldDB" id="A0A6H2DGV1"/>
<keyword evidence="3" id="KW-0067">ATP-binding</keyword>
<sequence>METQSNWLEIVPGLETLAVQFDPAQYSPSEAETLLRERLKTAEIEAMEPSNPITIPVCYDPEFGPDQKLISQAVGVKPQLLAKWHCSLEFTVTMLGFMPGFGYLRSSKPVPNIGRLPQPRQKVLAGSVGIIGEQSCIYSFDSPGGWPIIGRTPLAMFDPARDQPAMLSPQLPVRFTPIDRDDFNRLLKEPIHWP</sequence>
<keyword evidence="2 5" id="KW-0378">Hydrolase</keyword>
<evidence type="ECO:0000256" key="1">
    <source>
        <dbReference type="ARBA" id="ARBA00022741"/>
    </source>
</evidence>
<name>A0A6H2DGV1_9SPHN</name>
<dbReference type="RefSeq" id="WP_168817475.1">
    <property type="nucleotide sequence ID" value="NZ_CP051217.1"/>
</dbReference>
<dbReference type="PANTHER" id="PTHR34698">
    <property type="entry name" value="5-OXOPROLINASE SUBUNIT B"/>
    <property type="match status" value="1"/>
</dbReference>
<dbReference type="InterPro" id="IPR010016">
    <property type="entry name" value="PxpB"/>
</dbReference>
<dbReference type="Proteomes" id="UP000501600">
    <property type="component" value="Chromosome"/>
</dbReference>
<dbReference type="KEGG" id="phao:HF685_00050"/>
<dbReference type="GO" id="GO:0016787">
    <property type="term" value="F:hydrolase activity"/>
    <property type="evidence" value="ECO:0007669"/>
    <property type="project" value="UniProtKB-KW"/>
</dbReference>
<dbReference type="Gene3D" id="2.40.100.10">
    <property type="entry name" value="Cyclophilin-like"/>
    <property type="match status" value="1"/>
</dbReference>
<dbReference type="EMBL" id="CP051217">
    <property type="protein sequence ID" value="QJB67899.1"/>
    <property type="molecule type" value="Genomic_DNA"/>
</dbReference>
<feature type="domain" description="Carboxyltransferase" evidence="4">
    <location>
        <begin position="3"/>
        <end position="167"/>
    </location>
</feature>
<gene>
    <name evidence="5" type="ORF">HF685_00050</name>
</gene>
<dbReference type="SUPFAM" id="SSF50891">
    <property type="entry name" value="Cyclophilin-like"/>
    <property type="match status" value="1"/>
</dbReference>
<keyword evidence="1" id="KW-0547">Nucleotide-binding</keyword>
<dbReference type="InterPro" id="IPR029000">
    <property type="entry name" value="Cyclophilin-like_dom_sf"/>
</dbReference>